<sequence length="116" mass="13307">MKAECESELNIYLLSILNELINEKRNKQNLIDQIIKNQKGVASQSKWCKKCNTTNINNRKCICPKCNEKLDTLATLQAESNNEFIQASNTTSQLKPIIIKSNPLIREQNISPFERI</sequence>
<reference evidence="1" key="1">
    <citation type="submission" date="2021-06" db="EMBL/GenBank/DDBJ databases">
        <authorList>
            <person name="Kallberg Y."/>
            <person name="Tangrot J."/>
            <person name="Rosling A."/>
        </authorList>
    </citation>
    <scope>NUCLEOTIDE SEQUENCE</scope>
    <source>
        <strain evidence="1">IN212</strain>
    </source>
</reference>
<dbReference type="AlphaFoldDB" id="A0A9N9PJ89"/>
<dbReference type="EMBL" id="CAJVPZ010101294">
    <property type="protein sequence ID" value="CAG8821902.1"/>
    <property type="molecule type" value="Genomic_DNA"/>
</dbReference>
<keyword evidence="2" id="KW-1185">Reference proteome</keyword>
<gene>
    <name evidence="1" type="ORF">RFULGI_LOCUS19722</name>
</gene>
<evidence type="ECO:0000313" key="2">
    <source>
        <dbReference type="Proteomes" id="UP000789396"/>
    </source>
</evidence>
<feature type="non-terminal residue" evidence="1">
    <location>
        <position position="116"/>
    </location>
</feature>
<protein>
    <submittedName>
        <fullName evidence="1">6565_t:CDS:1</fullName>
    </submittedName>
</protein>
<comment type="caution">
    <text evidence="1">The sequence shown here is derived from an EMBL/GenBank/DDBJ whole genome shotgun (WGS) entry which is preliminary data.</text>
</comment>
<accession>A0A9N9PJ89</accession>
<dbReference type="OrthoDB" id="2419295at2759"/>
<proteinExistence type="predicted"/>
<name>A0A9N9PJ89_9GLOM</name>
<evidence type="ECO:0000313" key="1">
    <source>
        <dbReference type="EMBL" id="CAG8821902.1"/>
    </source>
</evidence>
<dbReference type="Proteomes" id="UP000789396">
    <property type="component" value="Unassembled WGS sequence"/>
</dbReference>
<organism evidence="1 2">
    <name type="scientific">Racocetra fulgida</name>
    <dbReference type="NCBI Taxonomy" id="60492"/>
    <lineage>
        <taxon>Eukaryota</taxon>
        <taxon>Fungi</taxon>
        <taxon>Fungi incertae sedis</taxon>
        <taxon>Mucoromycota</taxon>
        <taxon>Glomeromycotina</taxon>
        <taxon>Glomeromycetes</taxon>
        <taxon>Diversisporales</taxon>
        <taxon>Gigasporaceae</taxon>
        <taxon>Racocetra</taxon>
    </lineage>
</organism>